<reference evidence="2 3" key="1">
    <citation type="submission" date="2016-05" db="EMBL/GenBank/DDBJ databases">
        <title>Paenibacillus oryzae. sp. nov., isolated from the rice root.</title>
        <authorList>
            <person name="Zhang J."/>
            <person name="Zhang X."/>
        </authorList>
    </citation>
    <scope>NUCLEOTIDE SEQUENCE [LARGE SCALE GENOMIC DNA]</scope>
    <source>
        <strain evidence="2 3">1DrF-4</strain>
    </source>
</reference>
<dbReference type="STRING" id="1844972.A7K91_11125"/>
<dbReference type="AlphaFoldDB" id="A0A1A5YU26"/>
<accession>A0A1A5YU26</accession>
<evidence type="ECO:0000313" key="3">
    <source>
        <dbReference type="Proteomes" id="UP000092024"/>
    </source>
</evidence>
<name>A0A1A5YU26_9BACL</name>
<gene>
    <name evidence="2" type="ORF">A7K91_11125</name>
</gene>
<keyword evidence="3" id="KW-1185">Reference proteome</keyword>
<evidence type="ECO:0000313" key="2">
    <source>
        <dbReference type="EMBL" id="OBR69054.1"/>
    </source>
</evidence>
<sequence length="354" mass="39486">MATTGCGLVGTTNSEEKRNGIRVSGKGIPGSGTSGNDNTGISFSESVIAKATEPSGSPGVHSAENPGFESATLLDQLQDIAQNAETATPIMDFITVHIEKADQKTADAMLSELQTFYARNLDDVSYLYYSIEEKLINKMYDYSLQWPVDENAAAAILDDEAREFILQLSMSGYKLGLAQGTFEPLIDYNRQMQFGKWLSETMNQYIEIEWIEAEQPFAKDGGLLISWDELAQRALRAESFLQKYPDASEESRVRELFDMYLNVYLGNAHTPNTLVYDYTTLKLNAEVRESYGETMKEFPDTVTAKLIAGLLETLVSTKDQLMMKDQSNAYLFMPAVKTFYDDLPSKIDDLLPTS</sequence>
<dbReference type="EMBL" id="LYPA01000022">
    <property type="protein sequence ID" value="OBR69054.1"/>
    <property type="molecule type" value="Genomic_DNA"/>
</dbReference>
<proteinExistence type="predicted"/>
<comment type="caution">
    <text evidence="2">The sequence shown here is derived from an EMBL/GenBank/DDBJ whole genome shotgun (WGS) entry which is preliminary data.</text>
</comment>
<evidence type="ECO:0000256" key="1">
    <source>
        <dbReference type="SAM" id="MobiDB-lite"/>
    </source>
</evidence>
<organism evidence="2 3">
    <name type="scientific">Paenibacillus oryzae</name>
    <dbReference type="NCBI Taxonomy" id="1844972"/>
    <lineage>
        <taxon>Bacteria</taxon>
        <taxon>Bacillati</taxon>
        <taxon>Bacillota</taxon>
        <taxon>Bacilli</taxon>
        <taxon>Bacillales</taxon>
        <taxon>Paenibacillaceae</taxon>
        <taxon>Paenibacillus</taxon>
    </lineage>
</organism>
<feature type="region of interest" description="Disordered" evidence="1">
    <location>
        <begin position="1"/>
        <end position="39"/>
    </location>
</feature>
<protein>
    <submittedName>
        <fullName evidence="2">Uncharacterized protein</fullName>
    </submittedName>
</protein>
<dbReference type="Proteomes" id="UP000092024">
    <property type="component" value="Unassembled WGS sequence"/>
</dbReference>